<dbReference type="AlphaFoldDB" id="A0A5R9BUE8"/>
<evidence type="ECO:0000313" key="3">
    <source>
        <dbReference type="Proteomes" id="UP000305541"/>
    </source>
</evidence>
<protein>
    <submittedName>
        <fullName evidence="2">DUF1056 family protein</fullName>
    </submittedName>
</protein>
<evidence type="ECO:0000313" key="2">
    <source>
        <dbReference type="EMBL" id="TLQ03641.1"/>
    </source>
</evidence>
<proteinExistence type="predicted"/>
<keyword evidence="1" id="KW-0472">Membrane</keyword>
<dbReference type="RefSeq" id="WP_138474747.1">
    <property type="nucleotide sequence ID" value="NZ_VBTH01000017.1"/>
</dbReference>
<dbReference type="Pfam" id="PF06341">
    <property type="entry name" value="DUF1056"/>
    <property type="match status" value="1"/>
</dbReference>
<keyword evidence="1" id="KW-0812">Transmembrane</keyword>
<comment type="caution">
    <text evidence="2">The sequence shown here is derived from an EMBL/GenBank/DDBJ whole genome shotgun (WGS) entry which is preliminary data.</text>
</comment>
<keyword evidence="1" id="KW-1133">Transmembrane helix</keyword>
<organism evidence="2 3">
    <name type="scientific">Pediococcus stilesii</name>
    <dbReference type="NCBI Taxonomy" id="331679"/>
    <lineage>
        <taxon>Bacteria</taxon>
        <taxon>Bacillati</taxon>
        <taxon>Bacillota</taxon>
        <taxon>Bacilli</taxon>
        <taxon>Lactobacillales</taxon>
        <taxon>Lactobacillaceae</taxon>
        <taxon>Pediococcus</taxon>
    </lineage>
</organism>
<dbReference type="EMBL" id="VBTH01000017">
    <property type="protein sequence ID" value="TLQ03641.1"/>
    <property type="molecule type" value="Genomic_DNA"/>
</dbReference>
<gene>
    <name evidence="2" type="ORF">FEZ51_08530</name>
</gene>
<feature type="transmembrane region" description="Helical" evidence="1">
    <location>
        <begin position="38"/>
        <end position="56"/>
    </location>
</feature>
<sequence length="60" mass="6521">MKLLKWIWKFSDVLCWTIALVVLNVTIAVTQVILITGLVLTASFVVLGLLCSFIAGRGGD</sequence>
<reference evidence="2 3" key="1">
    <citation type="submission" date="2019-05" db="EMBL/GenBank/DDBJ databases">
        <title>The metagenome of a microbial culture collection derived from dairy environment covers the genomic content of the human microbiome.</title>
        <authorList>
            <person name="Roder T."/>
            <person name="Wuthrich D."/>
            <person name="Sattari Z."/>
            <person name="Von Ah U."/>
            <person name="Bar C."/>
            <person name="Ronchi F."/>
            <person name="Macpherson A.J."/>
            <person name="Ganal-Vonarburg S.C."/>
            <person name="Bruggmann R."/>
            <person name="Vergeres G."/>
        </authorList>
    </citation>
    <scope>NUCLEOTIDE SEQUENCE [LARGE SCALE GENOMIC DNA]</scope>
    <source>
        <strain evidence="2 3">FAM 18815</strain>
    </source>
</reference>
<dbReference type="Proteomes" id="UP000305541">
    <property type="component" value="Unassembled WGS sequence"/>
</dbReference>
<dbReference type="InterPro" id="IPR009406">
    <property type="entry name" value="DUF1056"/>
</dbReference>
<evidence type="ECO:0000256" key="1">
    <source>
        <dbReference type="SAM" id="Phobius"/>
    </source>
</evidence>
<name>A0A5R9BUE8_9LACO</name>
<accession>A0A5R9BUE8</accession>